<evidence type="ECO:0000256" key="3">
    <source>
        <dbReference type="ARBA" id="ARBA00012729"/>
    </source>
</evidence>
<dbReference type="PROSITE" id="PS51910">
    <property type="entry name" value="GH18_2"/>
    <property type="match status" value="1"/>
</dbReference>
<dbReference type="InterPro" id="IPR001223">
    <property type="entry name" value="Glyco_hydro18_cat"/>
</dbReference>
<dbReference type="GO" id="GO:0008843">
    <property type="term" value="F:endochitinase activity"/>
    <property type="evidence" value="ECO:0007669"/>
    <property type="project" value="UniProtKB-EC"/>
</dbReference>
<dbReference type="Gene3D" id="3.10.50.10">
    <property type="match status" value="1"/>
</dbReference>
<dbReference type="Proteomes" id="UP001152607">
    <property type="component" value="Unassembled WGS sequence"/>
</dbReference>
<dbReference type="InterPro" id="IPR011583">
    <property type="entry name" value="Chitinase_II/V-like_cat"/>
</dbReference>
<evidence type="ECO:0000256" key="2">
    <source>
        <dbReference type="ARBA" id="ARBA00008682"/>
    </source>
</evidence>
<feature type="domain" description="GH18" evidence="10">
    <location>
        <begin position="85"/>
        <end position="430"/>
    </location>
</feature>
<evidence type="ECO:0000256" key="1">
    <source>
        <dbReference type="ARBA" id="ARBA00000822"/>
    </source>
</evidence>
<evidence type="ECO:0000256" key="4">
    <source>
        <dbReference type="ARBA" id="ARBA00022801"/>
    </source>
</evidence>
<comment type="similarity">
    <text evidence="2">Belongs to the glycosyl hydrolase 18 family. Chitinase class V subfamily.</text>
</comment>
<dbReference type="PROSITE" id="PS01095">
    <property type="entry name" value="GH18_1"/>
    <property type="match status" value="1"/>
</dbReference>
<keyword evidence="6" id="KW-0119">Carbohydrate metabolism</keyword>
<keyword evidence="4 9" id="KW-0378">Hydrolase</keyword>
<evidence type="ECO:0000313" key="11">
    <source>
        <dbReference type="EMBL" id="CAI6281297.1"/>
    </source>
</evidence>
<dbReference type="PANTHER" id="PTHR11177">
    <property type="entry name" value="CHITINASE"/>
    <property type="match status" value="1"/>
</dbReference>
<dbReference type="Gene3D" id="3.20.20.80">
    <property type="entry name" value="Glycosidases"/>
    <property type="match status" value="1"/>
</dbReference>
<sequence length="438" mass="48465">MPAYMACTRNVELYIHVASSDALSTDSFSLPSHSSSGFFFLFPHVWRTSILYRTTLFKQVAMFRTNPPYTSNHNSYSTPPEPTMYWNAVYYPNWRIYRDQPPASLNFDVLSHVFYAFAWVKPDGTVYLSDEWADSQIPIAGTGDIPETTGCLNSFALLKKKYTRLRVVLSVGGGGKGSEPFAGVARDPACRTRFAQSALGLMQQFNLDGIDIDWEHPSDSRQGEDYVQLLATIRQYLPAPQYTLTSALPAGEWALQHINLAHASQYLDLINLMSYDFSGPWVQKTGHQAQLYAANAPHSPEAAISCHSAVSYIVRQGVPPYKVVLGVPAYGRSFTNTRGIGHSYNGTAGEEGTFEYKDLPRPGATEHVDEQTGAAYCVGGDGGFVTYDNPYTVKLKANYVRQNGLGGLFYWTGTGDASAHHQKDRSLVYNGFLGLFPS</sequence>
<evidence type="ECO:0000256" key="5">
    <source>
        <dbReference type="ARBA" id="ARBA00023024"/>
    </source>
</evidence>
<reference evidence="11" key="1">
    <citation type="submission" date="2023-01" db="EMBL/GenBank/DDBJ databases">
        <authorList>
            <person name="Van Ghelder C."/>
            <person name="Rancurel C."/>
        </authorList>
    </citation>
    <scope>NUCLEOTIDE SEQUENCE</scope>
    <source>
        <strain evidence="11">CNCM I-4278</strain>
    </source>
</reference>
<proteinExistence type="inferred from homology"/>
<evidence type="ECO:0000259" key="10">
    <source>
        <dbReference type="PROSITE" id="PS51910"/>
    </source>
</evidence>
<dbReference type="GO" id="GO:0005576">
    <property type="term" value="C:extracellular region"/>
    <property type="evidence" value="ECO:0007669"/>
    <property type="project" value="TreeGrafter"/>
</dbReference>
<dbReference type="SMART" id="SM00636">
    <property type="entry name" value="Glyco_18"/>
    <property type="match status" value="1"/>
</dbReference>
<protein>
    <recommendedName>
        <fullName evidence="3">chitinase</fullName>
        <ecNumber evidence="3">3.2.1.14</ecNumber>
    </recommendedName>
</protein>
<dbReference type="InterPro" id="IPR017853">
    <property type="entry name" value="GH"/>
</dbReference>
<evidence type="ECO:0000256" key="6">
    <source>
        <dbReference type="ARBA" id="ARBA00023277"/>
    </source>
</evidence>
<evidence type="ECO:0000313" key="12">
    <source>
        <dbReference type="Proteomes" id="UP001152607"/>
    </source>
</evidence>
<dbReference type="EMBL" id="CAOQHR010000001">
    <property type="protein sequence ID" value="CAI6281297.1"/>
    <property type="molecule type" value="Genomic_DNA"/>
</dbReference>
<keyword evidence="8" id="KW-0624">Polysaccharide degradation</keyword>
<dbReference type="InterPro" id="IPR001579">
    <property type="entry name" value="Glyco_hydro_18_chit_AS"/>
</dbReference>
<comment type="caution">
    <text evidence="11">The sequence shown here is derived from an EMBL/GenBank/DDBJ whole genome shotgun (WGS) entry which is preliminary data.</text>
</comment>
<dbReference type="AlphaFoldDB" id="A0A9W4XQL6"/>
<evidence type="ECO:0000256" key="9">
    <source>
        <dbReference type="RuleBase" id="RU000489"/>
    </source>
</evidence>
<gene>
    <name evidence="11" type="ORF">PDIGIT_LOCUS2122</name>
</gene>
<dbReference type="FunFam" id="3.10.50.10:FF:000009">
    <property type="entry name" value="CTS2p putative chitinase"/>
    <property type="match status" value="1"/>
</dbReference>
<dbReference type="CDD" id="cd06548">
    <property type="entry name" value="GH18_chitinase"/>
    <property type="match status" value="1"/>
</dbReference>
<dbReference type="Pfam" id="PF00704">
    <property type="entry name" value="Glyco_hydro_18"/>
    <property type="match status" value="1"/>
</dbReference>
<keyword evidence="5" id="KW-0146">Chitin degradation</keyword>
<dbReference type="EC" id="3.2.1.14" evidence="3"/>
<keyword evidence="7 9" id="KW-0326">Glycosidase</keyword>
<dbReference type="GO" id="GO:0006032">
    <property type="term" value="P:chitin catabolic process"/>
    <property type="evidence" value="ECO:0007669"/>
    <property type="project" value="UniProtKB-KW"/>
</dbReference>
<comment type="catalytic activity">
    <reaction evidence="1">
        <text>Random endo-hydrolysis of N-acetyl-beta-D-glucosaminide (1-&gt;4)-beta-linkages in chitin and chitodextrins.</text>
        <dbReference type="EC" id="3.2.1.14"/>
    </reaction>
</comment>
<organism evidence="11 12">
    <name type="scientific">Periconia digitata</name>
    <dbReference type="NCBI Taxonomy" id="1303443"/>
    <lineage>
        <taxon>Eukaryota</taxon>
        <taxon>Fungi</taxon>
        <taxon>Dikarya</taxon>
        <taxon>Ascomycota</taxon>
        <taxon>Pezizomycotina</taxon>
        <taxon>Dothideomycetes</taxon>
        <taxon>Pleosporomycetidae</taxon>
        <taxon>Pleosporales</taxon>
        <taxon>Massarineae</taxon>
        <taxon>Periconiaceae</taxon>
        <taxon>Periconia</taxon>
    </lineage>
</organism>
<dbReference type="SUPFAM" id="SSF51445">
    <property type="entry name" value="(Trans)glycosidases"/>
    <property type="match status" value="1"/>
</dbReference>
<dbReference type="GO" id="GO:0008061">
    <property type="term" value="F:chitin binding"/>
    <property type="evidence" value="ECO:0007669"/>
    <property type="project" value="InterPro"/>
</dbReference>
<dbReference type="GO" id="GO:0000272">
    <property type="term" value="P:polysaccharide catabolic process"/>
    <property type="evidence" value="ECO:0007669"/>
    <property type="project" value="UniProtKB-KW"/>
</dbReference>
<dbReference type="PANTHER" id="PTHR11177:SF228">
    <property type="entry name" value="CHITINASE"/>
    <property type="match status" value="1"/>
</dbReference>
<dbReference type="OrthoDB" id="76388at2759"/>
<dbReference type="SUPFAM" id="SSF54556">
    <property type="entry name" value="Chitinase insertion domain"/>
    <property type="match status" value="1"/>
</dbReference>
<keyword evidence="12" id="KW-1185">Reference proteome</keyword>
<evidence type="ECO:0000256" key="7">
    <source>
        <dbReference type="ARBA" id="ARBA00023295"/>
    </source>
</evidence>
<name>A0A9W4XQL6_9PLEO</name>
<dbReference type="InterPro" id="IPR029070">
    <property type="entry name" value="Chitinase_insertion_sf"/>
</dbReference>
<accession>A0A9W4XQL6</accession>
<dbReference type="InterPro" id="IPR050314">
    <property type="entry name" value="Glycosyl_Hydrlase_18"/>
</dbReference>
<evidence type="ECO:0000256" key="8">
    <source>
        <dbReference type="ARBA" id="ARBA00023326"/>
    </source>
</evidence>